<reference evidence="1 2" key="1">
    <citation type="submission" date="2024-09" db="EMBL/GenBank/DDBJ databases">
        <authorList>
            <person name="Sun Q."/>
            <person name="Mori K."/>
        </authorList>
    </citation>
    <scope>NUCLEOTIDE SEQUENCE [LARGE SCALE GENOMIC DNA]</scope>
    <source>
        <strain evidence="1 2">CCM 7468</strain>
    </source>
</reference>
<dbReference type="Proteomes" id="UP001589789">
    <property type="component" value="Unassembled WGS sequence"/>
</dbReference>
<keyword evidence="2" id="KW-1185">Reference proteome</keyword>
<comment type="caution">
    <text evidence="1">The sequence shown here is derived from an EMBL/GenBank/DDBJ whole genome shotgun (WGS) entry which is preliminary data.</text>
</comment>
<accession>A0ABV6IVU7</accession>
<protein>
    <submittedName>
        <fullName evidence="1">Uncharacterized protein</fullName>
    </submittedName>
</protein>
<gene>
    <name evidence="1" type="ORF">ACFFIC_19635</name>
</gene>
<name>A0ABV6IVU7_9PROT</name>
<dbReference type="EMBL" id="JBHLVZ010000069">
    <property type="protein sequence ID" value="MFC0387735.1"/>
    <property type="molecule type" value="Genomic_DNA"/>
</dbReference>
<proteinExistence type="predicted"/>
<evidence type="ECO:0000313" key="2">
    <source>
        <dbReference type="Proteomes" id="UP001589789"/>
    </source>
</evidence>
<organism evidence="1 2">
    <name type="scientific">Muricoccus vinaceus</name>
    <dbReference type="NCBI Taxonomy" id="424704"/>
    <lineage>
        <taxon>Bacteria</taxon>
        <taxon>Pseudomonadati</taxon>
        <taxon>Pseudomonadota</taxon>
        <taxon>Alphaproteobacteria</taxon>
        <taxon>Acetobacterales</taxon>
        <taxon>Roseomonadaceae</taxon>
        <taxon>Muricoccus</taxon>
    </lineage>
</organism>
<sequence length="81" mass="9343">MSEEVWRALFSRPAADHLRSLGAREAYLQILMGDRYEPPDGGLSVYEMRKSGWSGGDILLRLQSTGYEDEEIDWLLSAFFW</sequence>
<evidence type="ECO:0000313" key="1">
    <source>
        <dbReference type="EMBL" id="MFC0387735.1"/>
    </source>
</evidence>
<dbReference type="RefSeq" id="WP_377053470.1">
    <property type="nucleotide sequence ID" value="NZ_JBHLVZ010000069.1"/>
</dbReference>